<accession>A0A5B0LXF9</accession>
<evidence type="ECO:0000313" key="2">
    <source>
        <dbReference type="EMBL" id="KAA1069145.1"/>
    </source>
</evidence>
<evidence type="ECO:0000256" key="1">
    <source>
        <dbReference type="SAM" id="MobiDB-lite"/>
    </source>
</evidence>
<evidence type="ECO:0000313" key="3">
    <source>
        <dbReference type="Proteomes" id="UP000324748"/>
    </source>
</evidence>
<protein>
    <submittedName>
        <fullName evidence="2">Uncharacterized protein</fullName>
    </submittedName>
</protein>
<gene>
    <name evidence="2" type="ORF">PGT21_013436</name>
</gene>
<reference evidence="2 3" key="1">
    <citation type="submission" date="2019-05" db="EMBL/GenBank/DDBJ databases">
        <title>Emergence of the Ug99 lineage of the wheat stem rust pathogen through somatic hybridization.</title>
        <authorList>
            <person name="Li F."/>
            <person name="Upadhyaya N.M."/>
            <person name="Sperschneider J."/>
            <person name="Matny O."/>
            <person name="Nguyen-Phuc H."/>
            <person name="Mago R."/>
            <person name="Raley C."/>
            <person name="Miller M.E."/>
            <person name="Silverstein K.A.T."/>
            <person name="Henningsen E."/>
            <person name="Hirsch C.D."/>
            <person name="Visser B."/>
            <person name="Pretorius Z.A."/>
            <person name="Steffenson B.J."/>
            <person name="Schwessinger B."/>
            <person name="Dodds P.N."/>
            <person name="Figueroa M."/>
        </authorList>
    </citation>
    <scope>NUCLEOTIDE SEQUENCE [LARGE SCALE GENOMIC DNA]</scope>
    <source>
        <strain evidence="2">21-0</strain>
    </source>
</reference>
<comment type="caution">
    <text evidence="2">The sequence shown here is derived from an EMBL/GenBank/DDBJ whole genome shotgun (WGS) entry which is preliminary data.</text>
</comment>
<feature type="region of interest" description="Disordered" evidence="1">
    <location>
        <begin position="55"/>
        <end position="101"/>
    </location>
</feature>
<keyword evidence="3" id="KW-1185">Reference proteome</keyword>
<dbReference type="Proteomes" id="UP000324748">
    <property type="component" value="Unassembled WGS sequence"/>
</dbReference>
<name>A0A5B0LXF9_PUCGR</name>
<dbReference type="AlphaFoldDB" id="A0A5B0LXF9"/>
<organism evidence="2 3">
    <name type="scientific">Puccinia graminis f. sp. tritici</name>
    <dbReference type="NCBI Taxonomy" id="56615"/>
    <lineage>
        <taxon>Eukaryota</taxon>
        <taxon>Fungi</taxon>
        <taxon>Dikarya</taxon>
        <taxon>Basidiomycota</taxon>
        <taxon>Pucciniomycotina</taxon>
        <taxon>Pucciniomycetes</taxon>
        <taxon>Pucciniales</taxon>
        <taxon>Pucciniaceae</taxon>
        <taxon>Puccinia</taxon>
    </lineage>
</organism>
<sequence length="124" mass="13577">MWLTVATSYHSIKNSYSKISFLLTNSANQTCASPSSLLLSSILKNTIAPESHGATVLAGLPPFDPPPQTEPAPATSNQPSHPFHQSIPLTNRHRSPMPFRQYTPNTKVAAIRMLIQGHSQSFIR</sequence>
<dbReference type="EMBL" id="VSWC01000183">
    <property type="protein sequence ID" value="KAA1069145.1"/>
    <property type="molecule type" value="Genomic_DNA"/>
</dbReference>
<proteinExistence type="predicted"/>